<evidence type="ECO:0000259" key="20">
    <source>
        <dbReference type="PROSITE" id="PS51383"/>
    </source>
</evidence>
<dbReference type="InterPro" id="IPR030677">
    <property type="entry name" value="Nnr"/>
</dbReference>
<dbReference type="SUPFAM" id="SSF64153">
    <property type="entry name" value="YjeF N-terminal domain-like"/>
    <property type="match status" value="1"/>
</dbReference>
<dbReference type="GO" id="GO:0110051">
    <property type="term" value="P:metabolite repair"/>
    <property type="evidence" value="ECO:0007669"/>
    <property type="project" value="TreeGrafter"/>
</dbReference>
<feature type="binding site" evidence="18">
    <location>
        <begin position="124"/>
        <end position="130"/>
    </location>
    <ligand>
        <name>(6S)-NADPHX</name>
        <dbReference type="ChEBI" id="CHEBI:64076"/>
    </ligand>
</feature>
<keyword evidence="13" id="KW-0511">Multifunctional enzyme</keyword>
<feature type="binding site" evidence="17">
    <location>
        <position position="436"/>
    </location>
    <ligand>
        <name>AMP</name>
        <dbReference type="ChEBI" id="CHEBI:456215"/>
    </ligand>
</feature>
<dbReference type="EC" id="5.1.99.6" evidence="19"/>
<feature type="binding site" evidence="18">
    <location>
        <position position="153"/>
    </location>
    <ligand>
        <name>(6S)-NADPHX</name>
        <dbReference type="ChEBI" id="CHEBI:64076"/>
    </ligand>
</feature>
<comment type="similarity">
    <text evidence="17">Belongs to the NnrD/CARKD family.</text>
</comment>
<evidence type="ECO:0000256" key="3">
    <source>
        <dbReference type="ARBA" id="ARBA00006001"/>
    </source>
</evidence>
<evidence type="ECO:0000256" key="2">
    <source>
        <dbReference type="ARBA" id="ARBA00000909"/>
    </source>
</evidence>
<comment type="catalytic activity">
    <reaction evidence="2 18 19">
        <text>(6R)-NADPHX = (6S)-NADPHX</text>
        <dbReference type="Rhea" id="RHEA:32227"/>
        <dbReference type="ChEBI" id="CHEBI:64076"/>
        <dbReference type="ChEBI" id="CHEBI:64077"/>
        <dbReference type="EC" id="5.1.99.6"/>
    </reaction>
</comment>
<feature type="binding site" evidence="18">
    <location>
        <position position="120"/>
    </location>
    <ligand>
        <name>K(+)</name>
        <dbReference type="ChEBI" id="CHEBI:29103"/>
    </ligand>
</feature>
<comment type="caution">
    <text evidence="22">The sequence shown here is derived from an EMBL/GenBank/DDBJ whole genome shotgun (WGS) entry which is preliminary data.</text>
</comment>
<evidence type="ECO:0000313" key="23">
    <source>
        <dbReference type="Proteomes" id="UP000295710"/>
    </source>
</evidence>
<keyword evidence="5 18" id="KW-0479">Metal-binding</keyword>
<dbReference type="PROSITE" id="PS01050">
    <property type="entry name" value="YJEF_C_2"/>
    <property type="match status" value="1"/>
</dbReference>
<dbReference type="Pfam" id="PF01256">
    <property type="entry name" value="Carb_kinase"/>
    <property type="match status" value="1"/>
</dbReference>
<dbReference type="InterPro" id="IPR000631">
    <property type="entry name" value="CARKD"/>
</dbReference>
<dbReference type="SUPFAM" id="SSF53613">
    <property type="entry name" value="Ribokinase-like"/>
    <property type="match status" value="1"/>
</dbReference>
<feature type="binding site" evidence="17">
    <location>
        <position position="318"/>
    </location>
    <ligand>
        <name>(6S)-NADPHX</name>
        <dbReference type="ChEBI" id="CHEBI:64076"/>
    </ligand>
</feature>
<evidence type="ECO:0000256" key="13">
    <source>
        <dbReference type="ARBA" id="ARBA00023268"/>
    </source>
</evidence>
<dbReference type="HAMAP" id="MF_01966">
    <property type="entry name" value="NADHX_epimerase"/>
    <property type="match status" value="1"/>
</dbReference>
<dbReference type="PANTHER" id="PTHR12592:SF0">
    <property type="entry name" value="ATP-DEPENDENT (S)-NAD(P)H-HYDRATE DEHYDRATASE"/>
    <property type="match status" value="1"/>
</dbReference>
<dbReference type="Gene3D" id="3.40.50.10260">
    <property type="entry name" value="YjeF N-terminal domain"/>
    <property type="match status" value="1"/>
</dbReference>
<keyword evidence="11 18" id="KW-0413">Isomerase</keyword>
<keyword evidence="12 17" id="KW-0456">Lyase</keyword>
<feature type="binding site" evidence="17">
    <location>
        <position position="255"/>
    </location>
    <ligand>
        <name>(6S)-NADPHX</name>
        <dbReference type="ChEBI" id="CHEBI:64076"/>
    </ligand>
</feature>
<dbReference type="EMBL" id="SMMX01000004">
    <property type="protein sequence ID" value="TDA22237.1"/>
    <property type="molecule type" value="Genomic_DNA"/>
</dbReference>
<dbReference type="NCBIfam" id="TIGR00196">
    <property type="entry name" value="yjeF_cterm"/>
    <property type="match status" value="1"/>
</dbReference>
<evidence type="ECO:0000256" key="14">
    <source>
        <dbReference type="ARBA" id="ARBA00025153"/>
    </source>
</evidence>
<evidence type="ECO:0000256" key="12">
    <source>
        <dbReference type="ARBA" id="ARBA00023239"/>
    </source>
</evidence>
<comment type="cofactor">
    <cofactor evidence="17">
        <name>Mg(2+)</name>
        <dbReference type="ChEBI" id="CHEBI:18420"/>
    </cofactor>
</comment>
<comment type="function">
    <text evidence="17">Catalyzes the dehydration of the S-form of NAD(P)HX at the expense of ADP, which is converted to AMP. Together with NAD(P)HX epimerase, which catalyzes the epimerization of the S- and R-forms, the enzyme allows the repair of both epimers of NAD(P)HX, a damaged form of NAD(P)H that is a result of enzymatic or heat-dependent hydration.</text>
</comment>
<dbReference type="AlphaFoldDB" id="A0A4R4FF67"/>
<comment type="cofactor">
    <cofactor evidence="18 19">
        <name>K(+)</name>
        <dbReference type="ChEBI" id="CHEBI:29103"/>
    </cofactor>
    <text evidence="18 19">Binds 1 potassium ion per subunit.</text>
</comment>
<dbReference type="NCBIfam" id="TIGR00197">
    <property type="entry name" value="yjeF_nterm"/>
    <property type="match status" value="1"/>
</dbReference>
<dbReference type="InterPro" id="IPR017953">
    <property type="entry name" value="Carbohydrate_kinase_pred_CS"/>
</dbReference>
<keyword evidence="23" id="KW-1185">Reference proteome</keyword>
<dbReference type="GO" id="GO:0052856">
    <property type="term" value="F:NAD(P)HX epimerase activity"/>
    <property type="evidence" value="ECO:0007669"/>
    <property type="project" value="UniProtKB-UniRule"/>
</dbReference>
<sequence length="499" mass="54367">MKYLLNASQMKRADQYTIERLLIPPSELMERAAAACVAYMEDSRLDLSEACVVCGTGNNGGDGFAIARLLAEKGHNVRAVLAGDEGQCSRETKEQIKHLRQAGTEIATDYAEGRYSIIVDALFGVGLNRNLEGRYRELVEAMNRSEGYRLAVDIPSGVCADSGSVMGTAFRADATVTFQEMKLGLEFYPGKEYAGQVVTADIGIDASEVKKESGTAFTYEGSDYRRLLPERRADSNKGTYGKVLIIAGSRGMSGAAFLNAKAAYTVGAGLVQIYTSEDNRVILQTLLPEAVIKTYDFYDEVELLKLLNRADVVSVGSGIGTSDKSRKILRTVIENVEVPCVIDADGLNLIADHKKYLDRLRHENFIFTPHMKEMSRMTGKGIPELRSQRMRILREFAEEYSVTCVLKDARTVVMSAGRQPYVNLSGNASMAKAGSGDVLAGVIAGLLSQGLGLREAAELGTYLHGRAGELACLDKGSYSVMASDLIEYAGRAMKEQEDR</sequence>
<reference evidence="22 23" key="1">
    <citation type="journal article" date="2016" name="Nat. Microbiol.">
        <title>The Mouse Intestinal Bacterial Collection (miBC) provides host-specific insight into cultured diversity and functional potential of the gut microbiota.</title>
        <authorList>
            <person name="Lagkouvardos I."/>
            <person name="Pukall R."/>
            <person name="Abt B."/>
            <person name="Foesel B.U."/>
            <person name="Meier-Kolthoff J.P."/>
            <person name="Kumar N."/>
            <person name="Bresciani A."/>
            <person name="Martinez I."/>
            <person name="Just S."/>
            <person name="Ziegler C."/>
            <person name="Brugiroux S."/>
            <person name="Garzetti D."/>
            <person name="Wenning M."/>
            <person name="Bui T.P."/>
            <person name="Wang J."/>
            <person name="Hugenholtz F."/>
            <person name="Plugge C.M."/>
            <person name="Peterson D.A."/>
            <person name="Hornef M.W."/>
            <person name="Baines J.F."/>
            <person name="Smidt H."/>
            <person name="Walter J."/>
            <person name="Kristiansen K."/>
            <person name="Nielsen H.B."/>
            <person name="Haller D."/>
            <person name="Overmann J."/>
            <person name="Stecher B."/>
            <person name="Clavel T."/>
        </authorList>
    </citation>
    <scope>NUCLEOTIDE SEQUENCE [LARGE SCALE GENOMIC DNA]</scope>
    <source>
        <strain evidence="22 23">DSM 28560</strain>
    </source>
</reference>
<evidence type="ECO:0000256" key="1">
    <source>
        <dbReference type="ARBA" id="ARBA00000013"/>
    </source>
</evidence>
<keyword evidence="6 17" id="KW-0547">Nucleotide-binding</keyword>
<dbReference type="PANTHER" id="PTHR12592">
    <property type="entry name" value="ATP-DEPENDENT (S)-NAD(P)H-HYDRATE DEHYDRATASE FAMILY MEMBER"/>
    <property type="match status" value="1"/>
</dbReference>
<dbReference type="GO" id="GO:0046872">
    <property type="term" value="F:metal ion binding"/>
    <property type="evidence" value="ECO:0007669"/>
    <property type="project" value="UniProtKB-UniRule"/>
</dbReference>
<dbReference type="Pfam" id="PF03853">
    <property type="entry name" value="YjeF_N"/>
    <property type="match status" value="1"/>
</dbReference>
<dbReference type="Proteomes" id="UP000295710">
    <property type="component" value="Unassembled WGS sequence"/>
</dbReference>
<evidence type="ECO:0000256" key="10">
    <source>
        <dbReference type="ARBA" id="ARBA00023027"/>
    </source>
</evidence>
<dbReference type="GO" id="GO:0052855">
    <property type="term" value="F:ADP-dependent NAD(P)H-hydrate dehydratase activity"/>
    <property type="evidence" value="ECO:0007669"/>
    <property type="project" value="UniProtKB-UniRule"/>
</dbReference>
<dbReference type="CDD" id="cd01171">
    <property type="entry name" value="YXKO-related"/>
    <property type="match status" value="1"/>
</dbReference>
<keyword evidence="9 18" id="KW-0630">Potassium</keyword>
<dbReference type="PROSITE" id="PS51383">
    <property type="entry name" value="YJEF_C_3"/>
    <property type="match status" value="1"/>
</dbReference>
<dbReference type="InterPro" id="IPR004443">
    <property type="entry name" value="YjeF_N_dom"/>
</dbReference>
<keyword evidence="7 17" id="KW-0067">ATP-binding</keyword>
<evidence type="ECO:0000256" key="6">
    <source>
        <dbReference type="ARBA" id="ARBA00022741"/>
    </source>
</evidence>
<name>A0A4R4FF67_9FIRM</name>
<dbReference type="InterPro" id="IPR036652">
    <property type="entry name" value="YjeF_N_dom_sf"/>
</dbReference>
<comment type="function">
    <text evidence="18">Catalyzes the epimerization of the S- and R-forms of NAD(P)HX, a damaged form of NAD(P)H that is a result of enzymatic or heat-dependent hydration. This is a prerequisite for the S-specific NAD(P)H-hydrate dehydratase to allow the repair of both epimers of NAD(P)HX.</text>
</comment>
<comment type="subunit">
    <text evidence="17">Homotetramer.</text>
</comment>
<dbReference type="RefSeq" id="WP_132276161.1">
    <property type="nucleotide sequence ID" value="NZ_JAOBST010000073.1"/>
</dbReference>
<dbReference type="InterPro" id="IPR029056">
    <property type="entry name" value="Ribokinase-like"/>
</dbReference>
<evidence type="ECO:0000256" key="8">
    <source>
        <dbReference type="ARBA" id="ARBA00022857"/>
    </source>
</evidence>
<gene>
    <name evidence="18" type="primary">nnrE</name>
    <name evidence="17" type="synonym">nnrD</name>
    <name evidence="22" type="ORF">E1963_05560</name>
</gene>
<dbReference type="PROSITE" id="PS51385">
    <property type="entry name" value="YJEF_N"/>
    <property type="match status" value="1"/>
</dbReference>
<feature type="binding site" evidence="18">
    <location>
        <position position="59"/>
    </location>
    <ligand>
        <name>K(+)</name>
        <dbReference type="ChEBI" id="CHEBI:29103"/>
    </ligand>
</feature>
<dbReference type="GO" id="GO:0046496">
    <property type="term" value="P:nicotinamide nucleotide metabolic process"/>
    <property type="evidence" value="ECO:0007669"/>
    <property type="project" value="UniProtKB-UniRule"/>
</dbReference>
<evidence type="ECO:0000256" key="7">
    <source>
        <dbReference type="ARBA" id="ARBA00022840"/>
    </source>
</evidence>
<dbReference type="Gene3D" id="3.40.1190.20">
    <property type="match status" value="1"/>
</dbReference>
<feature type="binding site" evidence="17">
    <location>
        <position position="437"/>
    </location>
    <ligand>
        <name>(6S)-NADPHX</name>
        <dbReference type="ChEBI" id="CHEBI:64076"/>
    </ligand>
</feature>
<comment type="similarity">
    <text evidence="4 19">In the C-terminal section; belongs to the NnrD/CARKD family.</text>
</comment>
<organism evidence="22 23">
    <name type="scientific">Extibacter muris</name>
    <dbReference type="NCBI Taxonomy" id="1796622"/>
    <lineage>
        <taxon>Bacteria</taxon>
        <taxon>Bacillati</taxon>
        <taxon>Bacillota</taxon>
        <taxon>Clostridia</taxon>
        <taxon>Lachnospirales</taxon>
        <taxon>Lachnospiraceae</taxon>
        <taxon>Extibacter</taxon>
    </lineage>
</organism>
<evidence type="ECO:0000256" key="16">
    <source>
        <dbReference type="ARBA" id="ARBA00049209"/>
    </source>
</evidence>
<feature type="domain" description="YjeF N-terminal" evidence="21">
    <location>
        <begin position="10"/>
        <end position="210"/>
    </location>
</feature>
<dbReference type="HAMAP" id="MF_01965">
    <property type="entry name" value="NADHX_dehydratase"/>
    <property type="match status" value="1"/>
</dbReference>
<feature type="binding site" evidence="17">
    <location>
        <begin position="407"/>
        <end position="411"/>
    </location>
    <ligand>
        <name>AMP</name>
        <dbReference type="ChEBI" id="CHEBI:456215"/>
    </ligand>
</feature>
<evidence type="ECO:0000256" key="19">
    <source>
        <dbReference type="PIRNR" id="PIRNR017184"/>
    </source>
</evidence>
<evidence type="ECO:0000313" key="22">
    <source>
        <dbReference type="EMBL" id="TDA22237.1"/>
    </source>
</evidence>
<comment type="catalytic activity">
    <reaction evidence="16 17 19">
        <text>(6S)-NADPHX + ADP = AMP + phosphate + NADPH + H(+)</text>
        <dbReference type="Rhea" id="RHEA:32235"/>
        <dbReference type="ChEBI" id="CHEBI:15378"/>
        <dbReference type="ChEBI" id="CHEBI:43474"/>
        <dbReference type="ChEBI" id="CHEBI:57783"/>
        <dbReference type="ChEBI" id="CHEBI:64076"/>
        <dbReference type="ChEBI" id="CHEBI:456215"/>
        <dbReference type="ChEBI" id="CHEBI:456216"/>
        <dbReference type="EC" id="4.2.1.136"/>
    </reaction>
</comment>
<comment type="catalytic activity">
    <reaction evidence="15 17 19">
        <text>(6S)-NADHX + ADP = AMP + phosphate + NADH + H(+)</text>
        <dbReference type="Rhea" id="RHEA:32223"/>
        <dbReference type="ChEBI" id="CHEBI:15378"/>
        <dbReference type="ChEBI" id="CHEBI:43474"/>
        <dbReference type="ChEBI" id="CHEBI:57945"/>
        <dbReference type="ChEBI" id="CHEBI:64074"/>
        <dbReference type="ChEBI" id="CHEBI:456215"/>
        <dbReference type="ChEBI" id="CHEBI:456216"/>
        <dbReference type="EC" id="4.2.1.136"/>
    </reaction>
</comment>
<protein>
    <recommendedName>
        <fullName evidence="19">Bifunctional NAD(P)H-hydrate repair enzyme</fullName>
    </recommendedName>
    <alternativeName>
        <fullName evidence="19">Nicotinamide nucleotide repair protein</fullName>
    </alternativeName>
    <domain>
        <recommendedName>
            <fullName evidence="19">ADP-dependent (S)-NAD(P)H-hydrate dehydratase</fullName>
            <ecNumber evidence="19">4.2.1.136</ecNumber>
        </recommendedName>
        <alternativeName>
            <fullName evidence="19">ADP-dependent NAD(P)HX dehydratase</fullName>
        </alternativeName>
    </domain>
    <domain>
        <recommendedName>
            <fullName evidence="19">NAD(P)H-hydrate epimerase</fullName>
            <ecNumber evidence="19">5.1.99.6</ecNumber>
        </recommendedName>
    </domain>
</protein>
<feature type="binding site" evidence="17">
    <location>
        <position position="370"/>
    </location>
    <ligand>
        <name>(6S)-NADPHX</name>
        <dbReference type="ChEBI" id="CHEBI:64076"/>
    </ligand>
</feature>
<dbReference type="EC" id="4.2.1.136" evidence="19"/>
<accession>A0A4R4FF67</accession>
<proteinExistence type="inferred from homology"/>
<comment type="similarity">
    <text evidence="3 19">In the N-terminal section; belongs to the NnrE/AIBP family.</text>
</comment>
<keyword evidence="8 17" id="KW-0521">NADP</keyword>
<feature type="binding site" evidence="18">
    <location>
        <position position="156"/>
    </location>
    <ligand>
        <name>K(+)</name>
        <dbReference type="ChEBI" id="CHEBI:29103"/>
    </ligand>
</feature>
<feature type="binding site" evidence="18">
    <location>
        <begin position="58"/>
        <end position="62"/>
    </location>
    <ligand>
        <name>(6S)-NADPHX</name>
        <dbReference type="ChEBI" id="CHEBI:64076"/>
    </ligand>
</feature>
<comment type="similarity">
    <text evidence="18">Belongs to the NnrE/AIBP family.</text>
</comment>
<evidence type="ECO:0000256" key="11">
    <source>
        <dbReference type="ARBA" id="ARBA00023235"/>
    </source>
</evidence>
<evidence type="ECO:0000256" key="15">
    <source>
        <dbReference type="ARBA" id="ARBA00048238"/>
    </source>
</evidence>
<feature type="domain" description="YjeF C-terminal" evidence="20">
    <location>
        <begin position="220"/>
        <end position="496"/>
    </location>
</feature>
<comment type="catalytic activity">
    <reaction evidence="1 18 19">
        <text>(6R)-NADHX = (6S)-NADHX</text>
        <dbReference type="Rhea" id="RHEA:32215"/>
        <dbReference type="ChEBI" id="CHEBI:64074"/>
        <dbReference type="ChEBI" id="CHEBI:64075"/>
        <dbReference type="EC" id="5.1.99.6"/>
    </reaction>
</comment>
<dbReference type="PIRSF" id="PIRSF017184">
    <property type="entry name" value="Nnr"/>
    <property type="match status" value="1"/>
</dbReference>
<keyword evidence="10 17" id="KW-0520">NAD</keyword>
<comment type="function">
    <text evidence="14 19">Bifunctional enzyme that catalyzes the epimerization of the S- and R-forms of NAD(P)HX and the dehydration of the S-form of NAD(P)HX at the expense of ADP, which is converted to AMP. This allows the repair of both epimers of NAD(P)HX, a damaged form of NAD(P)H that is a result of enzymatic or heat-dependent hydration.</text>
</comment>
<dbReference type="GO" id="GO:0005524">
    <property type="term" value="F:ATP binding"/>
    <property type="evidence" value="ECO:0007669"/>
    <property type="project" value="UniProtKB-UniRule"/>
</dbReference>
<feature type="binding site" evidence="18">
    <location>
        <position position="135"/>
    </location>
    <ligand>
        <name>(6S)-NADPHX</name>
        <dbReference type="ChEBI" id="CHEBI:64076"/>
    </ligand>
</feature>
<evidence type="ECO:0000256" key="9">
    <source>
        <dbReference type="ARBA" id="ARBA00022958"/>
    </source>
</evidence>
<evidence type="ECO:0000259" key="21">
    <source>
        <dbReference type="PROSITE" id="PS51385"/>
    </source>
</evidence>
<evidence type="ECO:0000256" key="5">
    <source>
        <dbReference type="ARBA" id="ARBA00022723"/>
    </source>
</evidence>
<evidence type="ECO:0000256" key="18">
    <source>
        <dbReference type="HAMAP-Rule" id="MF_01966"/>
    </source>
</evidence>
<evidence type="ECO:0000256" key="4">
    <source>
        <dbReference type="ARBA" id="ARBA00009524"/>
    </source>
</evidence>
<evidence type="ECO:0000256" key="17">
    <source>
        <dbReference type="HAMAP-Rule" id="MF_01965"/>
    </source>
</evidence>